<dbReference type="PANTHER" id="PTHR36838:SF3">
    <property type="entry name" value="TRANSPORTER AUXIN EFFLUX CARRIER EC FAMILY"/>
    <property type="match status" value="1"/>
</dbReference>
<feature type="transmembrane region" description="Helical" evidence="8">
    <location>
        <begin position="285"/>
        <end position="306"/>
    </location>
</feature>
<dbReference type="InterPro" id="IPR004776">
    <property type="entry name" value="Mem_transp_PIN-like"/>
</dbReference>
<proteinExistence type="inferred from homology"/>
<evidence type="ECO:0000256" key="8">
    <source>
        <dbReference type="SAM" id="Phobius"/>
    </source>
</evidence>
<evidence type="ECO:0000256" key="1">
    <source>
        <dbReference type="ARBA" id="ARBA00004651"/>
    </source>
</evidence>
<keyword evidence="7 8" id="KW-0472">Membrane</keyword>
<evidence type="ECO:0000256" key="7">
    <source>
        <dbReference type="ARBA" id="ARBA00023136"/>
    </source>
</evidence>
<dbReference type="Pfam" id="PF03547">
    <property type="entry name" value="Mem_trans"/>
    <property type="match status" value="1"/>
</dbReference>
<comment type="caution">
    <text evidence="9">The sequence shown here is derived from an EMBL/GenBank/DDBJ whole genome shotgun (WGS) entry which is preliminary data.</text>
</comment>
<reference evidence="9" key="2">
    <citation type="submission" date="2020-09" db="EMBL/GenBank/DDBJ databases">
        <authorList>
            <person name="Sun Q."/>
            <person name="Zhou Y."/>
        </authorList>
    </citation>
    <scope>NUCLEOTIDE SEQUENCE</scope>
    <source>
        <strain evidence="9">CGMCC 1.15725</strain>
    </source>
</reference>
<evidence type="ECO:0000256" key="3">
    <source>
        <dbReference type="ARBA" id="ARBA00022448"/>
    </source>
</evidence>
<sequence>MQAVLGAAFPVFALILAGTIAGRFGVLDAAVTGALNRFVVSLALPALLFDVTAHAPLAQVLDWGFVAAFGGGILGTLLIMAPLFRRQGLTVAALRGLNATYANVGFMGIPLCAMAFGPESLGAVVIAVVITASMQFAGVIALIEIDRHDSTGRGSVARLVGGRLVRNPLLVAPILGLVIDALGLPVWSPVGAFIKLLGQAASPCALVATGLFIAAHRSDFRLGSVAALVTLKLAVQPAFAWLVAGPLLHLAPLPAAIAILLSALPTGTGPFILAEAYDTDRGPAAATILLTTVLSVLTVPVLLAVLGPG</sequence>
<evidence type="ECO:0000256" key="6">
    <source>
        <dbReference type="ARBA" id="ARBA00022989"/>
    </source>
</evidence>
<evidence type="ECO:0008006" key="11">
    <source>
        <dbReference type="Google" id="ProtNLM"/>
    </source>
</evidence>
<feature type="transmembrane region" description="Helical" evidence="8">
    <location>
        <begin position="193"/>
        <end position="215"/>
    </location>
</feature>
<gene>
    <name evidence="9" type="ORF">GCM10011611_60830</name>
</gene>
<dbReference type="PANTHER" id="PTHR36838">
    <property type="entry name" value="AUXIN EFFLUX CARRIER FAMILY PROTEIN"/>
    <property type="match status" value="1"/>
</dbReference>
<evidence type="ECO:0000313" key="10">
    <source>
        <dbReference type="Proteomes" id="UP000646365"/>
    </source>
</evidence>
<name>A0A8J2YZL9_9PROT</name>
<dbReference type="Proteomes" id="UP000646365">
    <property type="component" value="Unassembled WGS sequence"/>
</dbReference>
<organism evidence="9 10">
    <name type="scientific">Aliidongia dinghuensis</name>
    <dbReference type="NCBI Taxonomy" id="1867774"/>
    <lineage>
        <taxon>Bacteria</taxon>
        <taxon>Pseudomonadati</taxon>
        <taxon>Pseudomonadota</taxon>
        <taxon>Alphaproteobacteria</taxon>
        <taxon>Rhodospirillales</taxon>
        <taxon>Dongiaceae</taxon>
        <taxon>Aliidongia</taxon>
    </lineage>
</organism>
<dbReference type="EMBL" id="BMJQ01000023">
    <property type="protein sequence ID" value="GGF46201.1"/>
    <property type="molecule type" value="Genomic_DNA"/>
</dbReference>
<keyword evidence="5 8" id="KW-0812">Transmembrane</keyword>
<comment type="subcellular location">
    <subcellularLocation>
        <location evidence="1">Cell membrane</location>
        <topology evidence="1">Multi-pass membrane protein</topology>
    </subcellularLocation>
</comment>
<keyword evidence="10" id="KW-1185">Reference proteome</keyword>
<feature type="transmembrane region" description="Helical" evidence="8">
    <location>
        <begin position="38"/>
        <end position="57"/>
    </location>
</feature>
<keyword evidence="3" id="KW-0813">Transport</keyword>
<accession>A0A8J2YZL9</accession>
<feature type="transmembrane region" description="Helical" evidence="8">
    <location>
        <begin position="222"/>
        <end position="244"/>
    </location>
</feature>
<comment type="similarity">
    <text evidence="2">Belongs to the auxin efflux carrier (TC 2.A.69) family.</text>
</comment>
<feature type="transmembrane region" description="Helical" evidence="8">
    <location>
        <begin position="63"/>
        <end position="84"/>
    </location>
</feature>
<dbReference type="AlphaFoldDB" id="A0A8J2YZL9"/>
<keyword evidence="6 8" id="KW-1133">Transmembrane helix</keyword>
<dbReference type="RefSeq" id="WP_189051959.1">
    <property type="nucleotide sequence ID" value="NZ_BMJQ01000023.1"/>
</dbReference>
<evidence type="ECO:0000256" key="2">
    <source>
        <dbReference type="ARBA" id="ARBA00010145"/>
    </source>
</evidence>
<evidence type="ECO:0000256" key="4">
    <source>
        <dbReference type="ARBA" id="ARBA00022475"/>
    </source>
</evidence>
<evidence type="ECO:0000256" key="5">
    <source>
        <dbReference type="ARBA" id="ARBA00022692"/>
    </source>
</evidence>
<feature type="transmembrane region" description="Helical" evidence="8">
    <location>
        <begin position="96"/>
        <end position="116"/>
    </location>
</feature>
<dbReference type="GO" id="GO:0005886">
    <property type="term" value="C:plasma membrane"/>
    <property type="evidence" value="ECO:0007669"/>
    <property type="project" value="UniProtKB-SubCell"/>
</dbReference>
<reference evidence="9" key="1">
    <citation type="journal article" date="2014" name="Int. J. Syst. Evol. Microbiol.">
        <title>Complete genome sequence of Corynebacterium casei LMG S-19264T (=DSM 44701T), isolated from a smear-ripened cheese.</title>
        <authorList>
            <consortium name="US DOE Joint Genome Institute (JGI-PGF)"/>
            <person name="Walter F."/>
            <person name="Albersmeier A."/>
            <person name="Kalinowski J."/>
            <person name="Ruckert C."/>
        </authorList>
    </citation>
    <scope>NUCLEOTIDE SEQUENCE</scope>
    <source>
        <strain evidence="9">CGMCC 1.15725</strain>
    </source>
</reference>
<evidence type="ECO:0000313" key="9">
    <source>
        <dbReference type="EMBL" id="GGF46201.1"/>
    </source>
</evidence>
<keyword evidence="4" id="KW-1003">Cell membrane</keyword>
<feature type="transmembrane region" description="Helical" evidence="8">
    <location>
        <begin position="6"/>
        <end position="26"/>
    </location>
</feature>
<dbReference type="GO" id="GO:0055085">
    <property type="term" value="P:transmembrane transport"/>
    <property type="evidence" value="ECO:0007669"/>
    <property type="project" value="InterPro"/>
</dbReference>
<feature type="transmembrane region" description="Helical" evidence="8">
    <location>
        <begin position="122"/>
        <end position="143"/>
    </location>
</feature>
<protein>
    <recommendedName>
        <fullName evidence="11">AEC family transporter</fullName>
    </recommendedName>
</protein>
<dbReference type="InterPro" id="IPR038770">
    <property type="entry name" value="Na+/solute_symporter_sf"/>
</dbReference>
<feature type="transmembrane region" description="Helical" evidence="8">
    <location>
        <begin position="250"/>
        <end position="273"/>
    </location>
</feature>
<dbReference type="Gene3D" id="1.20.1530.20">
    <property type="match status" value="1"/>
</dbReference>
<feature type="transmembrane region" description="Helical" evidence="8">
    <location>
        <begin position="164"/>
        <end position="187"/>
    </location>
</feature>